<evidence type="ECO:0000256" key="4">
    <source>
        <dbReference type="ARBA" id="ARBA00022679"/>
    </source>
</evidence>
<keyword evidence="3 9" id="KW-0597">Phosphoprotein</keyword>
<evidence type="ECO:0000256" key="2">
    <source>
        <dbReference type="ARBA" id="ARBA00012438"/>
    </source>
</evidence>
<feature type="coiled-coil region" evidence="10">
    <location>
        <begin position="180"/>
        <end position="214"/>
    </location>
</feature>
<accession>A0A5K7ZSU9</accession>
<keyword evidence="8" id="KW-0902">Two-component regulatory system</keyword>
<dbReference type="InterPro" id="IPR004358">
    <property type="entry name" value="Sig_transdc_His_kin-like_C"/>
</dbReference>
<dbReference type="InterPro" id="IPR005467">
    <property type="entry name" value="His_kinase_dom"/>
</dbReference>
<dbReference type="SMART" id="SM00388">
    <property type="entry name" value="HisKA"/>
    <property type="match status" value="1"/>
</dbReference>
<evidence type="ECO:0000256" key="5">
    <source>
        <dbReference type="ARBA" id="ARBA00022741"/>
    </source>
</evidence>
<dbReference type="CDD" id="cd00156">
    <property type="entry name" value="REC"/>
    <property type="match status" value="1"/>
</dbReference>
<evidence type="ECO:0000256" key="9">
    <source>
        <dbReference type="PROSITE-ProRule" id="PRU00169"/>
    </source>
</evidence>
<dbReference type="Proteomes" id="UP000425960">
    <property type="component" value="Chromosome"/>
</dbReference>
<dbReference type="SMART" id="SM00448">
    <property type="entry name" value="REC"/>
    <property type="match status" value="1"/>
</dbReference>
<dbReference type="KEGG" id="dov:DSCO28_38300"/>
<dbReference type="SUPFAM" id="SSF47384">
    <property type="entry name" value="Homodimeric domain of signal transducing histidine kinase"/>
    <property type="match status" value="1"/>
</dbReference>
<keyword evidence="6" id="KW-0418">Kinase</keyword>
<protein>
    <recommendedName>
        <fullName evidence="2">histidine kinase</fullName>
        <ecNumber evidence="2">2.7.13.3</ecNumber>
    </recommendedName>
</protein>
<dbReference type="CDD" id="cd00082">
    <property type="entry name" value="HisKA"/>
    <property type="match status" value="1"/>
</dbReference>
<dbReference type="RefSeq" id="WP_173179620.1">
    <property type="nucleotide sequence ID" value="NZ_AP021876.1"/>
</dbReference>
<evidence type="ECO:0000313" key="13">
    <source>
        <dbReference type="EMBL" id="BBO83264.1"/>
    </source>
</evidence>
<dbReference type="PANTHER" id="PTHR43065">
    <property type="entry name" value="SENSOR HISTIDINE KINASE"/>
    <property type="match status" value="1"/>
</dbReference>
<dbReference type="InterPro" id="IPR036890">
    <property type="entry name" value="HATPase_C_sf"/>
</dbReference>
<feature type="modified residue" description="4-aspartylphosphate" evidence="9">
    <location>
        <position position="520"/>
    </location>
</feature>
<dbReference type="InterPro" id="IPR003594">
    <property type="entry name" value="HATPase_dom"/>
</dbReference>
<dbReference type="SMART" id="SM00387">
    <property type="entry name" value="HATPase_c"/>
    <property type="match status" value="1"/>
</dbReference>
<evidence type="ECO:0000256" key="10">
    <source>
        <dbReference type="SAM" id="Coils"/>
    </source>
</evidence>
<dbReference type="EC" id="2.7.13.3" evidence="2"/>
<dbReference type="GO" id="GO:0000155">
    <property type="term" value="F:phosphorelay sensor kinase activity"/>
    <property type="evidence" value="ECO:0007669"/>
    <property type="project" value="InterPro"/>
</dbReference>
<dbReference type="SUPFAM" id="SSF52172">
    <property type="entry name" value="CheY-like"/>
    <property type="match status" value="2"/>
</dbReference>
<name>A0A5K7ZSU9_9BACT</name>
<keyword evidence="7" id="KW-0067">ATP-binding</keyword>
<evidence type="ECO:0000256" key="1">
    <source>
        <dbReference type="ARBA" id="ARBA00000085"/>
    </source>
</evidence>
<dbReference type="Gene3D" id="3.40.50.2300">
    <property type="match status" value="2"/>
</dbReference>
<keyword evidence="4" id="KW-0808">Transferase</keyword>
<feature type="domain" description="Histidine kinase" evidence="11">
    <location>
        <begin position="223"/>
        <end position="450"/>
    </location>
</feature>
<reference evidence="13 14" key="1">
    <citation type="submission" date="2019-11" db="EMBL/GenBank/DDBJ databases">
        <title>Comparative genomics of hydrocarbon-degrading Desulfosarcina strains.</title>
        <authorList>
            <person name="Watanabe M."/>
            <person name="Kojima H."/>
            <person name="Fukui M."/>
        </authorList>
    </citation>
    <scope>NUCLEOTIDE SEQUENCE [LARGE SCALE GENOMIC DNA]</scope>
    <source>
        <strain evidence="13 14">28bB2T</strain>
    </source>
</reference>
<evidence type="ECO:0000256" key="6">
    <source>
        <dbReference type="ARBA" id="ARBA00022777"/>
    </source>
</evidence>
<evidence type="ECO:0000313" key="14">
    <source>
        <dbReference type="Proteomes" id="UP000425960"/>
    </source>
</evidence>
<dbReference type="Pfam" id="PF00072">
    <property type="entry name" value="Response_reg"/>
    <property type="match status" value="2"/>
</dbReference>
<evidence type="ECO:0000259" key="12">
    <source>
        <dbReference type="PROSITE" id="PS50110"/>
    </source>
</evidence>
<dbReference type="InterPro" id="IPR003661">
    <property type="entry name" value="HisK_dim/P_dom"/>
</dbReference>
<dbReference type="Pfam" id="PF02518">
    <property type="entry name" value="HATPase_c"/>
    <property type="match status" value="1"/>
</dbReference>
<dbReference type="Pfam" id="PF00512">
    <property type="entry name" value="HisKA"/>
    <property type="match status" value="1"/>
</dbReference>
<dbReference type="InterPro" id="IPR011006">
    <property type="entry name" value="CheY-like_superfamily"/>
</dbReference>
<dbReference type="PANTHER" id="PTHR43065:SF46">
    <property type="entry name" value="C4-DICARBOXYLATE TRANSPORT SENSOR PROTEIN DCTB"/>
    <property type="match status" value="1"/>
</dbReference>
<feature type="domain" description="Response regulatory" evidence="12">
    <location>
        <begin position="11"/>
        <end position="160"/>
    </location>
</feature>
<dbReference type="GO" id="GO:0005524">
    <property type="term" value="F:ATP binding"/>
    <property type="evidence" value="ECO:0007669"/>
    <property type="project" value="UniProtKB-KW"/>
</dbReference>
<dbReference type="InterPro" id="IPR001789">
    <property type="entry name" value="Sig_transdc_resp-reg_receiver"/>
</dbReference>
<sequence length="592" mass="65938">MNIQNHPDRRKILIVDDNPDIHQDFANILKSPADSQVLDRLEAEILGQSNASRPDAPYHYALSYANQGEQAVEMVAAAVGCADPFLLAFVDMRMPPGLDGLETIERLWQLDPQLQIVLCTAYSDYSWQEIQQRLGQTANLLILKKPFDVSEVAQLAATLTEKWRLFKKAATKEETLSYMVEQRTRKLQETNRQLRSEIEEREQLEKQLLRAQKMEAIGTLAAGVAHDLNNILSGIVSYPDLLLVQLDEKSPMHQQLKVIQQSGEKAAAIVQDMLTLGRRGVMNYSVLDLKTVIEAYLQSAGFMTLKRHYANVRIETRINVASGWIKGAEFQLGNCLMNLVANAAEAIFGGGIVTIELFEKKLSDDHEGYVSISSGDYVVISVIDTGEGIAEGDLEHIFEPFYTKKKMGRSGTGLGLAVVWGVVRDHKGFIDVITQENQGTRFDLYFPSIKKSMLETQATEHAEEEKDLEKWILVVDDVAEQREVGVALLQALGYQAKAVASGEAALELIEKQPIDLLLLDMVMDPGIDGLETYRRALRINPQLRAIIASGYTKSERVDKALALGVSGFLRKPYRLNDLAKALSAALKKPSIE</sequence>
<dbReference type="AlphaFoldDB" id="A0A5K7ZSU9"/>
<feature type="domain" description="Response regulatory" evidence="12">
    <location>
        <begin position="471"/>
        <end position="586"/>
    </location>
</feature>
<dbReference type="Gene3D" id="1.10.287.130">
    <property type="match status" value="1"/>
</dbReference>
<dbReference type="PROSITE" id="PS50109">
    <property type="entry name" value="HIS_KIN"/>
    <property type="match status" value="1"/>
</dbReference>
<keyword evidence="5" id="KW-0547">Nucleotide-binding</keyword>
<dbReference type="InterPro" id="IPR036097">
    <property type="entry name" value="HisK_dim/P_sf"/>
</dbReference>
<dbReference type="PRINTS" id="PR00344">
    <property type="entry name" value="BCTRLSENSOR"/>
</dbReference>
<dbReference type="PROSITE" id="PS50110">
    <property type="entry name" value="RESPONSE_REGULATORY"/>
    <property type="match status" value="2"/>
</dbReference>
<feature type="modified residue" description="4-aspartylphosphate" evidence="9">
    <location>
        <position position="91"/>
    </location>
</feature>
<comment type="catalytic activity">
    <reaction evidence="1">
        <text>ATP + protein L-histidine = ADP + protein N-phospho-L-histidine.</text>
        <dbReference type="EC" id="2.7.13.3"/>
    </reaction>
</comment>
<proteinExistence type="predicted"/>
<keyword evidence="10" id="KW-0175">Coiled coil</keyword>
<evidence type="ECO:0000256" key="3">
    <source>
        <dbReference type="ARBA" id="ARBA00022553"/>
    </source>
</evidence>
<evidence type="ECO:0000256" key="7">
    <source>
        <dbReference type="ARBA" id="ARBA00022840"/>
    </source>
</evidence>
<dbReference type="Gene3D" id="3.30.565.10">
    <property type="entry name" value="Histidine kinase-like ATPase, C-terminal domain"/>
    <property type="match status" value="1"/>
</dbReference>
<organism evidence="13 14">
    <name type="scientific">Desulfosarcina ovata subsp. sediminis</name>
    <dbReference type="NCBI Taxonomy" id="885957"/>
    <lineage>
        <taxon>Bacteria</taxon>
        <taxon>Pseudomonadati</taxon>
        <taxon>Thermodesulfobacteriota</taxon>
        <taxon>Desulfobacteria</taxon>
        <taxon>Desulfobacterales</taxon>
        <taxon>Desulfosarcinaceae</taxon>
        <taxon>Desulfosarcina</taxon>
    </lineage>
</organism>
<evidence type="ECO:0000259" key="11">
    <source>
        <dbReference type="PROSITE" id="PS50109"/>
    </source>
</evidence>
<evidence type="ECO:0000256" key="8">
    <source>
        <dbReference type="ARBA" id="ARBA00023012"/>
    </source>
</evidence>
<dbReference type="EMBL" id="AP021876">
    <property type="protein sequence ID" value="BBO83264.1"/>
    <property type="molecule type" value="Genomic_DNA"/>
</dbReference>
<dbReference type="SUPFAM" id="SSF55874">
    <property type="entry name" value="ATPase domain of HSP90 chaperone/DNA topoisomerase II/histidine kinase"/>
    <property type="match status" value="1"/>
</dbReference>
<gene>
    <name evidence="13" type="ORF">DSCO28_38300</name>
</gene>